<protein>
    <submittedName>
        <fullName evidence="2">Uncharacterized protein</fullName>
    </submittedName>
</protein>
<organism evidence="2 3">
    <name type="scientific">Linum trigynum</name>
    <dbReference type="NCBI Taxonomy" id="586398"/>
    <lineage>
        <taxon>Eukaryota</taxon>
        <taxon>Viridiplantae</taxon>
        <taxon>Streptophyta</taxon>
        <taxon>Embryophyta</taxon>
        <taxon>Tracheophyta</taxon>
        <taxon>Spermatophyta</taxon>
        <taxon>Magnoliopsida</taxon>
        <taxon>eudicotyledons</taxon>
        <taxon>Gunneridae</taxon>
        <taxon>Pentapetalae</taxon>
        <taxon>rosids</taxon>
        <taxon>fabids</taxon>
        <taxon>Malpighiales</taxon>
        <taxon>Linaceae</taxon>
        <taxon>Linum</taxon>
    </lineage>
</organism>
<feature type="region of interest" description="Disordered" evidence="1">
    <location>
        <begin position="29"/>
        <end position="106"/>
    </location>
</feature>
<dbReference type="Proteomes" id="UP001497516">
    <property type="component" value="Chromosome 3"/>
</dbReference>
<evidence type="ECO:0000256" key="1">
    <source>
        <dbReference type="SAM" id="MobiDB-lite"/>
    </source>
</evidence>
<evidence type="ECO:0000313" key="2">
    <source>
        <dbReference type="EMBL" id="CAL1379042.1"/>
    </source>
</evidence>
<accession>A0AAV2E027</accession>
<reference evidence="2 3" key="1">
    <citation type="submission" date="2024-04" db="EMBL/GenBank/DDBJ databases">
        <authorList>
            <person name="Fracassetti M."/>
        </authorList>
    </citation>
    <scope>NUCLEOTIDE SEQUENCE [LARGE SCALE GENOMIC DNA]</scope>
</reference>
<proteinExistence type="predicted"/>
<name>A0AAV2E027_9ROSI</name>
<keyword evidence="3" id="KW-1185">Reference proteome</keyword>
<sequence>MSSSWLSDPVWTRIIQKLDAICADQAAAASARGRGAKAASGTAGLPKARARQATAEAQPREAPRVAAAANGTALLHEDGGPRRLSTKGDRGATTAVAARQGEAPLA</sequence>
<gene>
    <name evidence="2" type="ORF">LTRI10_LOCUS20586</name>
</gene>
<feature type="compositionally biased region" description="Low complexity" evidence="1">
    <location>
        <begin position="29"/>
        <end position="44"/>
    </location>
</feature>
<evidence type="ECO:0000313" key="3">
    <source>
        <dbReference type="Proteomes" id="UP001497516"/>
    </source>
</evidence>
<dbReference type="EMBL" id="OZ034816">
    <property type="protein sequence ID" value="CAL1379042.1"/>
    <property type="molecule type" value="Genomic_DNA"/>
</dbReference>
<feature type="compositionally biased region" description="Basic and acidic residues" evidence="1">
    <location>
        <begin position="75"/>
        <end position="90"/>
    </location>
</feature>
<dbReference type="AlphaFoldDB" id="A0AAV2E027"/>